<dbReference type="RefSeq" id="WP_216468842.1">
    <property type="nucleotide sequence ID" value="NZ_JAHLQI010000001.1"/>
</dbReference>
<reference evidence="1 2" key="1">
    <citation type="submission" date="2021-06" db="EMBL/GenBank/DDBJ databases">
        <authorList>
            <person name="Sun Q."/>
            <person name="Li D."/>
        </authorList>
    </citation>
    <scope>NUCLEOTIDE SEQUENCE [LARGE SCALE GENOMIC DNA]</scope>
    <source>
        <strain evidence="1 2">MSJd-7</strain>
    </source>
</reference>
<dbReference type="EMBL" id="JAHLQI010000001">
    <property type="protein sequence ID" value="MBU5489233.1"/>
    <property type="molecule type" value="Genomic_DNA"/>
</dbReference>
<gene>
    <name evidence="1" type="ORF">KQI75_01090</name>
</gene>
<proteinExistence type="predicted"/>
<accession>A0ABS6ENH1</accession>
<evidence type="ECO:0000313" key="2">
    <source>
        <dbReference type="Proteomes" id="UP000783588"/>
    </source>
</evidence>
<keyword evidence="2" id="KW-1185">Reference proteome</keyword>
<protein>
    <submittedName>
        <fullName evidence="1">Uncharacterized protein</fullName>
    </submittedName>
</protein>
<dbReference type="Proteomes" id="UP000783588">
    <property type="component" value="Unassembled WGS sequence"/>
</dbReference>
<sequence>MAKKRALSSSNGWGEILNVSNAKGSEIGTINPMLYRGYYYDSELNMYYLQSRHYDPVMKRMIASDDESLTSDATFLHMGWGQRLYRALYQAQYLP</sequence>
<comment type="caution">
    <text evidence="1">The sequence shown here is derived from an EMBL/GenBank/DDBJ whole genome shotgun (WGS) entry which is preliminary data.</text>
</comment>
<evidence type="ECO:0000313" key="1">
    <source>
        <dbReference type="EMBL" id="MBU5489233.1"/>
    </source>
</evidence>
<name>A0ABS6ENH1_9FIRM</name>
<organism evidence="1 2">
    <name type="scientific">Butyricicoccus intestinisimiae</name>
    <dbReference type="NCBI Taxonomy" id="2841509"/>
    <lineage>
        <taxon>Bacteria</taxon>
        <taxon>Bacillati</taxon>
        <taxon>Bacillota</taxon>
        <taxon>Clostridia</taxon>
        <taxon>Eubacteriales</taxon>
        <taxon>Butyricicoccaceae</taxon>
        <taxon>Butyricicoccus</taxon>
    </lineage>
</organism>